<keyword evidence="6" id="KW-0812">Transmembrane</keyword>
<dbReference type="GO" id="GO:0007165">
    <property type="term" value="P:signal transduction"/>
    <property type="evidence" value="ECO:0007669"/>
    <property type="project" value="TreeGrafter"/>
</dbReference>
<dbReference type="InterPro" id="IPR029045">
    <property type="entry name" value="ClpP/crotonase-like_dom_sf"/>
</dbReference>
<keyword evidence="4 5" id="KW-0720">Serine protease</keyword>
<dbReference type="Gene3D" id="2.30.42.10">
    <property type="match status" value="1"/>
</dbReference>
<dbReference type="OrthoDB" id="9812068at2"/>
<name>A0A4U9QYY5_HATHI</name>
<evidence type="ECO:0000259" key="7">
    <source>
        <dbReference type="PROSITE" id="PS50106"/>
    </source>
</evidence>
<organism evidence="8 9">
    <name type="scientific">Hathewaya histolytica</name>
    <name type="common">Clostridium histolyticum</name>
    <dbReference type="NCBI Taxonomy" id="1498"/>
    <lineage>
        <taxon>Bacteria</taxon>
        <taxon>Bacillati</taxon>
        <taxon>Bacillota</taxon>
        <taxon>Clostridia</taxon>
        <taxon>Eubacteriales</taxon>
        <taxon>Clostridiaceae</taxon>
        <taxon>Hathewaya</taxon>
    </lineage>
</organism>
<evidence type="ECO:0000256" key="5">
    <source>
        <dbReference type="RuleBase" id="RU004404"/>
    </source>
</evidence>
<keyword evidence="9" id="KW-1185">Reference proteome</keyword>
<evidence type="ECO:0000313" key="8">
    <source>
        <dbReference type="EMBL" id="VTQ83799.1"/>
    </source>
</evidence>
<dbReference type="InterPro" id="IPR055210">
    <property type="entry name" value="CtpA/B_N"/>
</dbReference>
<dbReference type="RefSeq" id="WP_138209225.1">
    <property type="nucleotide sequence ID" value="NZ_CBCRUQ010000008.1"/>
</dbReference>
<dbReference type="Pfam" id="PF03572">
    <property type="entry name" value="Peptidase_S41"/>
    <property type="match status" value="1"/>
</dbReference>
<dbReference type="Gene3D" id="3.30.750.44">
    <property type="match status" value="1"/>
</dbReference>
<accession>A0A4U9QYY5</accession>
<evidence type="ECO:0000256" key="4">
    <source>
        <dbReference type="ARBA" id="ARBA00022825"/>
    </source>
</evidence>
<dbReference type="SUPFAM" id="SSF52096">
    <property type="entry name" value="ClpP/crotonase"/>
    <property type="match status" value="1"/>
</dbReference>
<keyword evidence="6" id="KW-1133">Transmembrane helix</keyword>
<dbReference type="GO" id="GO:0006508">
    <property type="term" value="P:proteolysis"/>
    <property type="evidence" value="ECO:0007669"/>
    <property type="project" value="UniProtKB-KW"/>
</dbReference>
<dbReference type="Proteomes" id="UP000308489">
    <property type="component" value="Chromosome 1"/>
</dbReference>
<evidence type="ECO:0000256" key="6">
    <source>
        <dbReference type="SAM" id="Phobius"/>
    </source>
</evidence>
<dbReference type="Pfam" id="PF22694">
    <property type="entry name" value="CtpB_N-like"/>
    <property type="match status" value="1"/>
</dbReference>
<dbReference type="PROSITE" id="PS50106">
    <property type="entry name" value="PDZ"/>
    <property type="match status" value="1"/>
</dbReference>
<protein>
    <submittedName>
        <fullName evidence="8">Carboxyl-terminal protease</fullName>
        <ecNumber evidence="8">3.4.21.102</ecNumber>
    </submittedName>
</protein>
<evidence type="ECO:0000313" key="9">
    <source>
        <dbReference type="Proteomes" id="UP000308489"/>
    </source>
</evidence>
<evidence type="ECO:0000256" key="1">
    <source>
        <dbReference type="ARBA" id="ARBA00009179"/>
    </source>
</evidence>
<dbReference type="InterPro" id="IPR004447">
    <property type="entry name" value="Peptidase_S41A"/>
</dbReference>
<dbReference type="GO" id="GO:0004252">
    <property type="term" value="F:serine-type endopeptidase activity"/>
    <property type="evidence" value="ECO:0007669"/>
    <property type="project" value="UniProtKB-EC"/>
</dbReference>
<dbReference type="SUPFAM" id="SSF50156">
    <property type="entry name" value="PDZ domain-like"/>
    <property type="match status" value="1"/>
</dbReference>
<keyword evidence="6" id="KW-0472">Membrane</keyword>
<dbReference type="Pfam" id="PF13180">
    <property type="entry name" value="PDZ_2"/>
    <property type="match status" value="1"/>
</dbReference>
<dbReference type="Gene3D" id="3.90.226.10">
    <property type="entry name" value="2-enoyl-CoA Hydratase, Chain A, domain 1"/>
    <property type="match status" value="1"/>
</dbReference>
<dbReference type="EMBL" id="LR590481">
    <property type="protein sequence ID" value="VTQ83799.1"/>
    <property type="molecule type" value="Genomic_DNA"/>
</dbReference>
<evidence type="ECO:0000256" key="3">
    <source>
        <dbReference type="ARBA" id="ARBA00022801"/>
    </source>
</evidence>
<evidence type="ECO:0000256" key="2">
    <source>
        <dbReference type="ARBA" id="ARBA00022670"/>
    </source>
</evidence>
<keyword evidence="2 5" id="KW-0645">Protease</keyword>
<dbReference type="InterPro" id="IPR005151">
    <property type="entry name" value="Tail-specific_protease"/>
</dbReference>
<dbReference type="KEGG" id="hhw:NCTC503_00423"/>
<gene>
    <name evidence="8" type="primary">ctpB</name>
    <name evidence="8" type="ORF">NCTC503_00423</name>
</gene>
<dbReference type="InterPro" id="IPR036034">
    <property type="entry name" value="PDZ_sf"/>
</dbReference>
<dbReference type="AlphaFoldDB" id="A0A4U9QYY5"/>
<dbReference type="GO" id="GO:0030288">
    <property type="term" value="C:outer membrane-bounded periplasmic space"/>
    <property type="evidence" value="ECO:0007669"/>
    <property type="project" value="TreeGrafter"/>
</dbReference>
<dbReference type="PANTHER" id="PTHR32060:SF30">
    <property type="entry name" value="CARBOXY-TERMINAL PROCESSING PROTEASE CTPA"/>
    <property type="match status" value="1"/>
</dbReference>
<comment type="similarity">
    <text evidence="1 5">Belongs to the peptidase S41A family.</text>
</comment>
<sequence length="417" mass="46606">MSGENFKEIKENSKGEKNNKFKRISLIVALLLVTNTITALISPRIYNKFTTKVSINEIQEFKKLFATKANIDRFYDGKYEKEVLLDGAIKGMTSSLKDPYTTYMDKKEYEKMSTETEGKYVGIGIQVGVTKDNKVVIISPFEDSPAHKAGILPGDIMVKVNDLKVSSDNLEKAILMMKGKKGKKINLILNREGKGDFPVELVADEIKMITVKGEVIENNLGYIRMSLFDENTADSFMTELKKLRDKEIKGLILDLRGNPGGLVDQCIKVTSNFIPEGNNIVYTMDKYNKKKEYKSIGGLAQNMPLTILVDEGTASASEILSAAVKDYKKGTIVGTKTFGKGKVQAVIDNRLLGFGDGTALKVTISHYYTPNGKNIDKKGIEPDIKVEYPKELREKPYDRNVDPQLKKAIEITKDKIK</sequence>
<proteinExistence type="inferred from homology"/>
<dbReference type="InterPro" id="IPR001478">
    <property type="entry name" value="PDZ"/>
</dbReference>
<dbReference type="SMART" id="SM00228">
    <property type="entry name" value="PDZ"/>
    <property type="match status" value="1"/>
</dbReference>
<dbReference type="NCBIfam" id="TIGR00225">
    <property type="entry name" value="prc"/>
    <property type="match status" value="1"/>
</dbReference>
<dbReference type="PANTHER" id="PTHR32060">
    <property type="entry name" value="TAIL-SPECIFIC PROTEASE"/>
    <property type="match status" value="1"/>
</dbReference>
<dbReference type="CDD" id="cd07560">
    <property type="entry name" value="Peptidase_S41_CPP"/>
    <property type="match status" value="1"/>
</dbReference>
<keyword evidence="3 5" id="KW-0378">Hydrolase</keyword>
<dbReference type="EC" id="3.4.21.102" evidence="8"/>
<feature type="domain" description="PDZ" evidence="7">
    <location>
        <begin position="109"/>
        <end position="178"/>
    </location>
</feature>
<dbReference type="SMART" id="SM00245">
    <property type="entry name" value="TSPc"/>
    <property type="match status" value="1"/>
</dbReference>
<feature type="transmembrane region" description="Helical" evidence="6">
    <location>
        <begin position="21"/>
        <end position="41"/>
    </location>
</feature>
<reference evidence="8 9" key="1">
    <citation type="submission" date="2019-05" db="EMBL/GenBank/DDBJ databases">
        <authorList>
            <consortium name="Pathogen Informatics"/>
        </authorList>
    </citation>
    <scope>NUCLEOTIDE SEQUENCE [LARGE SCALE GENOMIC DNA]</scope>
    <source>
        <strain evidence="8 9">NCTC503</strain>
    </source>
</reference>